<evidence type="ECO:0000256" key="13">
    <source>
        <dbReference type="ARBA" id="ARBA00034050"/>
    </source>
</evidence>
<evidence type="ECO:0000256" key="3">
    <source>
        <dbReference type="ARBA" id="ARBA00010790"/>
    </source>
</evidence>
<comment type="cofactor">
    <cofactor evidence="1 16">
        <name>FAD</name>
        <dbReference type="ChEBI" id="CHEBI:57692"/>
    </cofactor>
</comment>
<evidence type="ECO:0000256" key="6">
    <source>
        <dbReference type="ARBA" id="ARBA00022525"/>
    </source>
</evidence>
<dbReference type="SUPFAM" id="SSF51905">
    <property type="entry name" value="FAD/NAD(P)-binding domain"/>
    <property type="match status" value="1"/>
</dbReference>
<feature type="active site" description="Proton acceptor" evidence="15">
    <location>
        <position position="587"/>
    </location>
</feature>
<protein>
    <recommendedName>
        <fullName evidence="5">pyranose dehydrogenase (acceptor)</fullName>
        <ecNumber evidence="5">1.1.99.29</ecNumber>
    </recommendedName>
</protein>
<accession>A0A8H4R4G5</accession>
<reference evidence="20 21" key="1">
    <citation type="submission" date="2019-12" db="EMBL/GenBank/DDBJ databases">
        <authorList>
            <person name="Floudas D."/>
            <person name="Bentzer J."/>
            <person name="Ahren D."/>
            <person name="Johansson T."/>
            <person name="Persson P."/>
            <person name="Tunlid A."/>
        </authorList>
    </citation>
    <scope>NUCLEOTIDE SEQUENCE [LARGE SCALE GENOMIC DNA]</scope>
    <source>
        <strain evidence="20 21">CBS 102.39</strain>
    </source>
</reference>
<keyword evidence="6" id="KW-0964">Secreted</keyword>
<name>A0A8H4R4G5_9AGAR</name>
<evidence type="ECO:0000256" key="9">
    <source>
        <dbReference type="ARBA" id="ARBA00024699"/>
    </source>
</evidence>
<evidence type="ECO:0000256" key="1">
    <source>
        <dbReference type="ARBA" id="ARBA00001974"/>
    </source>
</evidence>
<dbReference type="InterPro" id="IPR036188">
    <property type="entry name" value="FAD/NAD-bd_sf"/>
</dbReference>
<evidence type="ECO:0000256" key="11">
    <source>
        <dbReference type="ARBA" id="ARBA00034010"/>
    </source>
</evidence>
<dbReference type="GO" id="GO:0005576">
    <property type="term" value="C:extracellular region"/>
    <property type="evidence" value="ECO:0007669"/>
    <property type="project" value="UniProtKB-SubCell"/>
</dbReference>
<keyword evidence="17" id="KW-0732">Signal</keyword>
<evidence type="ECO:0000256" key="12">
    <source>
        <dbReference type="ARBA" id="ARBA00034029"/>
    </source>
</evidence>
<evidence type="ECO:0000256" key="10">
    <source>
        <dbReference type="ARBA" id="ARBA00033986"/>
    </source>
</evidence>
<proteinExistence type="inferred from homology"/>
<comment type="function">
    <text evidence="9">Catalyzes the single-oxidation or sequential double oxidation reaction of carbohydrates primarily at carbon-2 and/or carbon-3 with the concomitant reduction of the flavin. The enzyme exhibits a broad sugar substrate specificity, oxidizing different aldopyranoses to the corresponding C-1, C-2, C-3 or C-1,2, C-2,3 and C-3,4 (di)dehydro sugars with substrate-specific regioselectivity. Accepts only a narrow range of electron acceptors such as substituted benzoquinones and complexed metal ions and reacts extremely slowly with O(2) as acceptor. May play a role in the natural recycling of plant matter by oxidizing all major monosaccharides in lignocellulose and by reducing quinone compounds or reactive radical species generated during lignin depolymerization.</text>
</comment>
<dbReference type="GO" id="GO:0050660">
    <property type="term" value="F:flavin adenine dinucleotide binding"/>
    <property type="evidence" value="ECO:0007669"/>
    <property type="project" value="InterPro"/>
</dbReference>
<evidence type="ECO:0000256" key="17">
    <source>
        <dbReference type="SAM" id="SignalP"/>
    </source>
</evidence>
<dbReference type="InterPro" id="IPR007867">
    <property type="entry name" value="GMC_OxRtase_C"/>
</dbReference>
<keyword evidence="21" id="KW-1185">Reference proteome</keyword>
<evidence type="ECO:0000313" key="21">
    <source>
        <dbReference type="Proteomes" id="UP000521872"/>
    </source>
</evidence>
<gene>
    <name evidence="20" type="ORF">D9613_012602</name>
</gene>
<sequence>MKSLWLHVPLCLLFAVIVPSFGVILTQPSQLTTNTFDYIIVGGGTAGLVVASRLSENSSFSILVIEAGINDHGEVPLQIPFNAPTLAPKTIYDWNTTTTEQVGLAQRIIPYARGHVLGGSSSINFLFHQYCAADDWNRLGTISGDAQWSWGHIRQYVSKHERMVAPVDGHDTSDQFVPSTHGTSGEVSISLPGSNNSIDSRVFATTQQLAEFPYTPDTSGGDNTLLGLGFLQSSSSGGVRSSSSTTYLAAANSRPNLTVLVNATVIQLIQSGNSSTGAPSFRTVHFVASPAPGNLTVDTPIVVNARKEVILSAGTVGTTQLLQLSGIGNSSDLGHIRINTIINNPDVGNNLIDHPLIPNVFEVTGSTLDGLLRDPTIQNASMTQWLQNKTGPLANSVANNYGFFRLPANSSIFETTPDPASGSKSPHWEIIFSNVWFDPGFAIPATRLFMTVVTAVVSPTSRGTIKLRNNDPFQPPMVDPGFMTTDFDIFAARESIKAALRFVAAPAWTDYVVAPFGSIFAVGVTNDTTIETYVRGQAGSAFHPVGTAAMSAFGASNGVVNPDLTVKGADGLRIVDASVFPFIPSCHTQGPVYLLAERASDIIKAAA</sequence>
<dbReference type="EC" id="1.1.99.29" evidence="5"/>
<dbReference type="SUPFAM" id="SSF54373">
    <property type="entry name" value="FAD-linked reductases, C-terminal domain"/>
    <property type="match status" value="1"/>
</dbReference>
<evidence type="ECO:0000313" key="20">
    <source>
        <dbReference type="EMBL" id="KAF4621592.1"/>
    </source>
</evidence>
<feature type="binding site" evidence="16">
    <location>
        <position position="116"/>
    </location>
    <ligand>
        <name>FAD</name>
        <dbReference type="ChEBI" id="CHEBI:57692"/>
    </ligand>
</feature>
<feature type="chain" id="PRO_5034217226" description="pyranose dehydrogenase (acceptor)" evidence="17">
    <location>
        <begin position="23"/>
        <end position="607"/>
    </location>
</feature>
<dbReference type="PANTHER" id="PTHR11552">
    <property type="entry name" value="GLUCOSE-METHANOL-CHOLINE GMC OXIDOREDUCTASE"/>
    <property type="match status" value="1"/>
</dbReference>
<comment type="similarity">
    <text evidence="3">Belongs to the GMC oxidoreductase family.</text>
</comment>
<comment type="catalytic activity">
    <reaction evidence="13">
        <text>a pyranoside + acceptor = a pyranosid-3-ulose + reduced acceptor.</text>
        <dbReference type="EC" id="1.1.99.29"/>
    </reaction>
</comment>
<evidence type="ECO:0000259" key="19">
    <source>
        <dbReference type="Pfam" id="PF05199"/>
    </source>
</evidence>
<dbReference type="PIRSF" id="PIRSF000137">
    <property type="entry name" value="Alcohol_oxidase"/>
    <property type="match status" value="1"/>
</dbReference>
<evidence type="ECO:0000256" key="4">
    <source>
        <dbReference type="ARBA" id="ARBA00011245"/>
    </source>
</evidence>
<feature type="domain" description="Glucose-methanol-choline oxidoreductase C-terminal" evidence="19">
    <location>
        <begin position="459"/>
        <end position="596"/>
    </location>
</feature>
<feature type="domain" description="Glucose-methanol-choline oxidoreductase N-terminal" evidence="18">
    <location>
        <begin position="36"/>
        <end position="355"/>
    </location>
</feature>
<keyword evidence="8 16" id="KW-0274">FAD</keyword>
<evidence type="ECO:0000256" key="8">
    <source>
        <dbReference type="ARBA" id="ARBA00022827"/>
    </source>
</evidence>
<comment type="subunit">
    <text evidence="4">Monomer.</text>
</comment>
<comment type="catalytic activity">
    <reaction evidence="14">
        <text>a pyranoside + acceptor = a pyranosid-3,4-diulose + reduced acceptor.</text>
        <dbReference type="EC" id="1.1.99.29"/>
    </reaction>
</comment>
<dbReference type="EMBL" id="JAACJL010000006">
    <property type="protein sequence ID" value="KAF4621592.1"/>
    <property type="molecule type" value="Genomic_DNA"/>
</dbReference>
<evidence type="ECO:0000256" key="7">
    <source>
        <dbReference type="ARBA" id="ARBA00022630"/>
    </source>
</evidence>
<comment type="catalytic activity">
    <reaction evidence="10">
        <text>pyranose + acceptor = pyranos-2-ulose + reduced acceptor.</text>
        <dbReference type="EC" id="1.1.99.29"/>
    </reaction>
</comment>
<dbReference type="Pfam" id="PF00732">
    <property type="entry name" value="GMC_oxred_N"/>
    <property type="match status" value="1"/>
</dbReference>
<evidence type="ECO:0000259" key="18">
    <source>
        <dbReference type="Pfam" id="PF00732"/>
    </source>
</evidence>
<comment type="caution">
    <text evidence="20">The sequence shown here is derived from an EMBL/GenBank/DDBJ whole genome shotgun (WGS) entry which is preliminary data.</text>
</comment>
<dbReference type="Gene3D" id="3.30.560.10">
    <property type="entry name" value="Glucose Oxidase, domain 3"/>
    <property type="match status" value="1"/>
</dbReference>
<dbReference type="InterPro" id="IPR000172">
    <property type="entry name" value="GMC_OxRdtase_N"/>
</dbReference>
<evidence type="ECO:0000256" key="15">
    <source>
        <dbReference type="PIRSR" id="PIRSR000137-1"/>
    </source>
</evidence>
<feature type="active site" description="Proton donor" evidence="15">
    <location>
        <position position="543"/>
    </location>
</feature>
<keyword evidence="7" id="KW-0285">Flavoprotein</keyword>
<dbReference type="PANTHER" id="PTHR11552:SF147">
    <property type="entry name" value="CHOLINE DEHYDROGENASE, MITOCHONDRIAL"/>
    <property type="match status" value="1"/>
</dbReference>
<dbReference type="GO" id="GO:0033718">
    <property type="term" value="F:pyranose dehydrogenase (acceptor) activity"/>
    <property type="evidence" value="ECO:0007669"/>
    <property type="project" value="UniProtKB-EC"/>
</dbReference>
<dbReference type="Proteomes" id="UP000521872">
    <property type="component" value="Unassembled WGS sequence"/>
</dbReference>
<evidence type="ECO:0000256" key="16">
    <source>
        <dbReference type="PIRSR" id="PIRSR000137-2"/>
    </source>
</evidence>
<organism evidence="20 21">
    <name type="scientific">Agrocybe pediades</name>
    <dbReference type="NCBI Taxonomy" id="84607"/>
    <lineage>
        <taxon>Eukaryota</taxon>
        <taxon>Fungi</taxon>
        <taxon>Dikarya</taxon>
        <taxon>Basidiomycota</taxon>
        <taxon>Agaricomycotina</taxon>
        <taxon>Agaricomycetes</taxon>
        <taxon>Agaricomycetidae</taxon>
        <taxon>Agaricales</taxon>
        <taxon>Agaricineae</taxon>
        <taxon>Strophariaceae</taxon>
        <taxon>Agrocybe</taxon>
    </lineage>
</organism>
<comment type="catalytic activity">
    <reaction evidence="12">
        <text>pyranose + acceptor = pyranos-3-ulose + reduced acceptor.</text>
        <dbReference type="EC" id="1.1.99.29"/>
    </reaction>
</comment>
<comment type="catalytic activity">
    <reaction evidence="11">
        <text>pyranose + acceptor = pyranos-2,3-diulose + reduced acceptor.</text>
        <dbReference type="EC" id="1.1.99.29"/>
    </reaction>
</comment>
<evidence type="ECO:0000256" key="14">
    <source>
        <dbReference type="ARBA" id="ARBA00034059"/>
    </source>
</evidence>
<dbReference type="InterPro" id="IPR012132">
    <property type="entry name" value="GMC_OxRdtase"/>
</dbReference>
<dbReference type="AlphaFoldDB" id="A0A8H4R4G5"/>
<feature type="signal peptide" evidence="17">
    <location>
        <begin position="1"/>
        <end position="22"/>
    </location>
</feature>
<dbReference type="Gene3D" id="3.50.50.60">
    <property type="entry name" value="FAD/NAD(P)-binding domain"/>
    <property type="match status" value="1"/>
</dbReference>
<comment type="subcellular location">
    <subcellularLocation>
        <location evidence="2">Secreted</location>
    </subcellularLocation>
</comment>
<feature type="binding site" evidence="16">
    <location>
        <position position="265"/>
    </location>
    <ligand>
        <name>FAD</name>
        <dbReference type="ChEBI" id="CHEBI:57692"/>
    </ligand>
</feature>
<dbReference type="Pfam" id="PF05199">
    <property type="entry name" value="GMC_oxred_C"/>
    <property type="match status" value="1"/>
</dbReference>
<evidence type="ECO:0000256" key="2">
    <source>
        <dbReference type="ARBA" id="ARBA00004613"/>
    </source>
</evidence>
<evidence type="ECO:0000256" key="5">
    <source>
        <dbReference type="ARBA" id="ARBA00013177"/>
    </source>
</evidence>